<evidence type="ECO:0000313" key="4">
    <source>
        <dbReference type="Proteomes" id="UP000327085"/>
    </source>
</evidence>
<dbReference type="OMA" id="RYRIHXK"/>
<dbReference type="InterPro" id="IPR039997">
    <property type="entry name" value="TFE"/>
</dbReference>
<evidence type="ECO:0000259" key="2">
    <source>
        <dbReference type="PROSITE" id="PS51344"/>
    </source>
</evidence>
<evidence type="ECO:0000313" key="3">
    <source>
        <dbReference type="EMBL" id="VVA36723.1"/>
    </source>
</evidence>
<reference evidence="4" key="1">
    <citation type="journal article" date="2020" name="Plant J.">
        <title>Transposons played a major role in the diversification between the closely related almond and peach genomes: results from the almond genome sequence.</title>
        <authorList>
            <person name="Alioto T."/>
            <person name="Alexiou K.G."/>
            <person name="Bardil A."/>
            <person name="Barteri F."/>
            <person name="Castanera R."/>
            <person name="Cruz F."/>
            <person name="Dhingra A."/>
            <person name="Duval H."/>
            <person name="Fernandez I Marti A."/>
            <person name="Frias L."/>
            <person name="Galan B."/>
            <person name="Garcia J.L."/>
            <person name="Howad W."/>
            <person name="Gomez-Garrido J."/>
            <person name="Gut M."/>
            <person name="Julca I."/>
            <person name="Morata J."/>
            <person name="Puigdomenech P."/>
            <person name="Ribeca P."/>
            <person name="Rubio Cabetas M.J."/>
            <person name="Vlasova A."/>
            <person name="Wirthensohn M."/>
            <person name="Garcia-Mas J."/>
            <person name="Gabaldon T."/>
            <person name="Casacuberta J.M."/>
            <person name="Arus P."/>
        </authorList>
    </citation>
    <scope>NUCLEOTIDE SEQUENCE [LARGE SCALE GENOMIC DNA]</scope>
    <source>
        <strain evidence="4">cv. Texas</strain>
    </source>
</reference>
<dbReference type="GO" id="GO:0005673">
    <property type="term" value="C:transcription factor TFIIE complex"/>
    <property type="evidence" value="ECO:0007669"/>
    <property type="project" value="TreeGrafter"/>
</dbReference>
<gene>
    <name evidence="3" type="ORF">ALMOND_2B013980</name>
</gene>
<proteinExistence type="predicted"/>
<dbReference type="InterPro" id="IPR017919">
    <property type="entry name" value="TFIIE/TFIIEa_HTH"/>
</dbReference>
<dbReference type="AlphaFoldDB" id="A0A5E4GAN0"/>
<dbReference type="InterPro" id="IPR024550">
    <property type="entry name" value="TFIIEa/SarR/Rpc3_HTH_dom"/>
</dbReference>
<dbReference type="InParanoid" id="A0A5E4GAN0"/>
<protein>
    <submittedName>
        <fullName evidence="3">PREDICTED: general mRNAion factor IIE</fullName>
    </submittedName>
</protein>
<feature type="compositionally biased region" description="Basic and acidic residues" evidence="1">
    <location>
        <begin position="83"/>
        <end position="100"/>
    </location>
</feature>
<dbReference type="PANTHER" id="PTHR13097:SF7">
    <property type="entry name" value="GENERAL TRANSCRIPTION FACTOR IIE SUBUNIT 1"/>
    <property type="match status" value="1"/>
</dbReference>
<dbReference type="Gramene" id="VVA36723">
    <property type="protein sequence ID" value="VVA36723"/>
    <property type="gene ID" value="Prudul26B013980"/>
</dbReference>
<accession>A0A5E4GAN0</accession>
<dbReference type="GO" id="GO:0006367">
    <property type="term" value="P:transcription initiation at RNA polymerase II promoter"/>
    <property type="evidence" value="ECO:0007669"/>
    <property type="project" value="TreeGrafter"/>
</dbReference>
<dbReference type="PANTHER" id="PTHR13097">
    <property type="entry name" value="TRANSCRIPTION INITIATION FACTOR IIE, ALPHA SUBUNIT"/>
    <property type="match status" value="1"/>
</dbReference>
<dbReference type="PROSITE" id="PS51344">
    <property type="entry name" value="HTH_TFE_IIE"/>
    <property type="match status" value="1"/>
</dbReference>
<feature type="region of interest" description="Disordered" evidence="1">
    <location>
        <begin position="83"/>
        <end position="121"/>
    </location>
</feature>
<sequence length="145" mass="16122">MSIQPVNKLVKLVGRAFYDDITEGDNQHKTGRSDNRGIGVVVLDTLTRRQWVSEEDLAKDLKLNSKQLCPTLEFLEKENLVTRDQDAKKELKSSETRDSDGPSGMSREAAPITGNEENYRVNDLIVEADAAAAAEDEDDIDLEEG</sequence>
<dbReference type="Pfam" id="PF02002">
    <property type="entry name" value="TFIIE_alpha"/>
    <property type="match status" value="1"/>
</dbReference>
<dbReference type="Proteomes" id="UP000327085">
    <property type="component" value="Chromosome 5"/>
</dbReference>
<feature type="domain" description="HTH TFE/IIEalpha-type" evidence="2">
    <location>
        <begin position="6"/>
        <end position="85"/>
    </location>
</feature>
<name>A0A5E4GAN0_PRUDU</name>
<dbReference type="EMBL" id="CABIKO010000472">
    <property type="protein sequence ID" value="VVA36723.1"/>
    <property type="molecule type" value="Genomic_DNA"/>
</dbReference>
<organism evidence="3 4">
    <name type="scientific">Prunus dulcis</name>
    <name type="common">Almond</name>
    <name type="synonym">Amygdalus dulcis</name>
    <dbReference type="NCBI Taxonomy" id="3755"/>
    <lineage>
        <taxon>Eukaryota</taxon>
        <taxon>Viridiplantae</taxon>
        <taxon>Streptophyta</taxon>
        <taxon>Embryophyta</taxon>
        <taxon>Tracheophyta</taxon>
        <taxon>Spermatophyta</taxon>
        <taxon>Magnoliopsida</taxon>
        <taxon>eudicotyledons</taxon>
        <taxon>Gunneridae</taxon>
        <taxon>Pentapetalae</taxon>
        <taxon>rosids</taxon>
        <taxon>fabids</taxon>
        <taxon>Rosales</taxon>
        <taxon>Rosaceae</taxon>
        <taxon>Amygdaloideae</taxon>
        <taxon>Amygdaleae</taxon>
        <taxon>Prunus</taxon>
    </lineage>
</organism>
<evidence type="ECO:0000256" key="1">
    <source>
        <dbReference type="SAM" id="MobiDB-lite"/>
    </source>
</evidence>